<proteinExistence type="inferred from homology"/>
<evidence type="ECO:0000313" key="7">
    <source>
        <dbReference type="Proteomes" id="UP001232343"/>
    </source>
</evidence>
<dbReference type="PANTHER" id="PTHR47053:SF1">
    <property type="entry name" value="MUREIN DD-ENDOPEPTIDASE MEPH-RELATED"/>
    <property type="match status" value="1"/>
</dbReference>
<gene>
    <name evidence="6" type="ORF">J2S14_002419</name>
</gene>
<protein>
    <submittedName>
        <fullName evidence="6">Cell wall-associated NlpC family hydrolase</fullName>
    </submittedName>
</protein>
<dbReference type="InterPro" id="IPR038765">
    <property type="entry name" value="Papain-like_cys_pep_sf"/>
</dbReference>
<dbReference type="Pfam" id="PF00877">
    <property type="entry name" value="NLPC_P60"/>
    <property type="match status" value="1"/>
</dbReference>
<evidence type="ECO:0000256" key="3">
    <source>
        <dbReference type="ARBA" id="ARBA00022801"/>
    </source>
</evidence>
<evidence type="ECO:0000256" key="4">
    <source>
        <dbReference type="ARBA" id="ARBA00022807"/>
    </source>
</evidence>
<keyword evidence="2" id="KW-0645">Protease</keyword>
<keyword evidence="7" id="KW-1185">Reference proteome</keyword>
<feature type="domain" description="NlpC/P60" evidence="5">
    <location>
        <begin position="1"/>
        <end position="114"/>
    </location>
</feature>
<organism evidence="6 7">
    <name type="scientific">Lederbergia wuyishanensis</name>
    <dbReference type="NCBI Taxonomy" id="1347903"/>
    <lineage>
        <taxon>Bacteria</taxon>
        <taxon>Bacillati</taxon>
        <taxon>Bacillota</taxon>
        <taxon>Bacilli</taxon>
        <taxon>Bacillales</taxon>
        <taxon>Bacillaceae</taxon>
        <taxon>Lederbergia</taxon>
    </lineage>
</organism>
<comment type="caution">
    <text evidence="6">The sequence shown here is derived from an EMBL/GenBank/DDBJ whole genome shotgun (WGS) entry which is preliminary data.</text>
</comment>
<dbReference type="InterPro" id="IPR000064">
    <property type="entry name" value="NLP_P60_dom"/>
</dbReference>
<reference evidence="6 7" key="1">
    <citation type="submission" date="2023-07" db="EMBL/GenBank/DDBJ databases">
        <title>Genomic Encyclopedia of Type Strains, Phase IV (KMG-IV): sequencing the most valuable type-strain genomes for metagenomic binning, comparative biology and taxonomic classification.</title>
        <authorList>
            <person name="Goeker M."/>
        </authorList>
    </citation>
    <scope>NUCLEOTIDE SEQUENCE [LARGE SCALE GENOMIC DNA]</scope>
    <source>
        <strain evidence="6 7">DSM 27848</strain>
    </source>
</reference>
<evidence type="ECO:0000313" key="6">
    <source>
        <dbReference type="EMBL" id="MDQ0343604.1"/>
    </source>
</evidence>
<comment type="similarity">
    <text evidence="1">Belongs to the peptidase C40 family.</text>
</comment>
<dbReference type="EMBL" id="JAUSUO010000005">
    <property type="protein sequence ID" value="MDQ0343604.1"/>
    <property type="molecule type" value="Genomic_DNA"/>
</dbReference>
<dbReference type="Gene3D" id="3.90.1720.10">
    <property type="entry name" value="endopeptidase domain like (from Nostoc punctiforme)"/>
    <property type="match status" value="1"/>
</dbReference>
<dbReference type="RefSeq" id="WP_244683449.1">
    <property type="nucleotide sequence ID" value="NZ_JALIRM010000018.1"/>
</dbReference>
<accession>A0ABU0D5E4</accession>
<name>A0ABU0D5E4_9BACI</name>
<dbReference type="GO" id="GO:0016787">
    <property type="term" value="F:hydrolase activity"/>
    <property type="evidence" value="ECO:0007669"/>
    <property type="project" value="UniProtKB-KW"/>
</dbReference>
<dbReference type="InterPro" id="IPR051202">
    <property type="entry name" value="Peptidase_C40"/>
</dbReference>
<keyword evidence="4" id="KW-0788">Thiol protease</keyword>
<dbReference type="PROSITE" id="PS51935">
    <property type="entry name" value="NLPC_P60"/>
    <property type="match status" value="1"/>
</dbReference>
<dbReference type="SUPFAM" id="SSF54001">
    <property type="entry name" value="Cysteine proteinases"/>
    <property type="match status" value="1"/>
</dbReference>
<evidence type="ECO:0000256" key="1">
    <source>
        <dbReference type="ARBA" id="ARBA00007074"/>
    </source>
</evidence>
<sequence>MIGKAKFGYSYNESTLTFTGAGFTYYVFKQNGIDLKSKLASQQAQVGKAVLKSNLQKGDLLYFSTNNKRSKVTQAGIYIGGNQYIALSTNGQVVKDSLSSDWAVKNYVTARRVL</sequence>
<dbReference type="Proteomes" id="UP001232343">
    <property type="component" value="Unassembled WGS sequence"/>
</dbReference>
<keyword evidence="3 6" id="KW-0378">Hydrolase</keyword>
<dbReference type="PANTHER" id="PTHR47053">
    <property type="entry name" value="MUREIN DD-ENDOPEPTIDASE MEPH-RELATED"/>
    <property type="match status" value="1"/>
</dbReference>
<evidence type="ECO:0000256" key="2">
    <source>
        <dbReference type="ARBA" id="ARBA00022670"/>
    </source>
</evidence>
<evidence type="ECO:0000259" key="5">
    <source>
        <dbReference type="PROSITE" id="PS51935"/>
    </source>
</evidence>